<keyword evidence="2" id="KW-0964">Secreted</keyword>
<dbReference type="Pfam" id="PF00746">
    <property type="entry name" value="Gram_pos_anchor"/>
    <property type="match status" value="1"/>
</dbReference>
<dbReference type="OrthoDB" id="2237794at2"/>
<gene>
    <name evidence="9" type="ORF">IV53_GL000757</name>
</gene>
<keyword evidence="4" id="KW-0572">Peptidoglycan-anchor</keyword>
<keyword evidence="1" id="KW-0134">Cell wall</keyword>
<sequence length="684" mass="74168">MSKNTKKLLTTTVVASALLVGGSNGVIHADQTNDQPTDNEQKPKVLQVPKQTNKVTLKSSPQKQAQEIPATPAPKPAVAAPVAKVPAVKVTPKKVQPVVKNQEAQPKTQFTAYAADQASIMVSPYIKTTLAPNGKTGTWKMQLQLAKAMQGFSEQMKKLAKTGAYPHGRDGKNKIAYVRYTITLPKGVTLTPGSMIINNNCSFINGGGITWKQDGQKINFRIPLIDVNWLQIYDGYENDIKDPAAHAIDTDFAYEITDPAALKQSIESQGDFAFYPSGFGAMFGFGLQEFYTDKSFAPILGGPATTTSKEVKWPNKFDLGNVDLPGQGIIADHPQVTIDGKDGYIIKDHNDLTVRAILNVKKVKEQLAQIKTFTSFSDKEIALKNVKSDFTAEFKLPAGVDFVASQPVLKGSNGFYKITSYNYDPVTRILKVVMQLKDDAKIKTLADLSAAVNGMNDELVLDWKINVPAGQVNGYAYPAVTLFDTNNNAQNGKVTKTYQVTGTFQGQLQADATLVQAPVLGVVPFNFGWKSQDQLNLFTPVEITFVSADKKQGTVNNPGKVVTIADKDAVVSVAKAEPGFKFVNWTDEQGNVVSEDATLTIKADQNGNWHEGHFTAHFKKEIKPAPKPDPKPTPKPTPKPEQPKPEKTLPTTGETSNHAAFLGLMALATAGIGAAINGLKRKVK</sequence>
<evidence type="ECO:0000259" key="8">
    <source>
        <dbReference type="PROSITE" id="PS50847"/>
    </source>
</evidence>
<accession>A0A0R2KMV1</accession>
<feature type="chain" id="PRO_5006419573" description="Gram-positive cocci surface proteins LPxTG domain-containing protein" evidence="7">
    <location>
        <begin position="30"/>
        <end position="684"/>
    </location>
</feature>
<evidence type="ECO:0000256" key="6">
    <source>
        <dbReference type="SAM" id="Phobius"/>
    </source>
</evidence>
<feature type="signal peptide" evidence="7">
    <location>
        <begin position="1"/>
        <end position="29"/>
    </location>
</feature>
<dbReference type="PROSITE" id="PS50847">
    <property type="entry name" value="GRAM_POS_ANCHORING"/>
    <property type="match status" value="1"/>
</dbReference>
<dbReference type="EMBL" id="JQBZ01000025">
    <property type="protein sequence ID" value="KRN88789.1"/>
    <property type="molecule type" value="Genomic_DNA"/>
</dbReference>
<organism evidence="9 10">
    <name type="scientific">Ligilactobacillus ceti DSM 22408</name>
    <dbReference type="NCBI Taxonomy" id="1122146"/>
    <lineage>
        <taxon>Bacteria</taxon>
        <taxon>Bacillati</taxon>
        <taxon>Bacillota</taxon>
        <taxon>Bacilli</taxon>
        <taxon>Lactobacillales</taxon>
        <taxon>Lactobacillaceae</taxon>
        <taxon>Ligilactobacillus</taxon>
    </lineage>
</organism>
<feature type="region of interest" description="Disordered" evidence="5">
    <location>
        <begin position="52"/>
        <end position="74"/>
    </location>
</feature>
<keyword evidence="3 7" id="KW-0732">Signal</keyword>
<evidence type="ECO:0000256" key="3">
    <source>
        <dbReference type="ARBA" id="ARBA00022729"/>
    </source>
</evidence>
<dbReference type="PATRIC" id="fig|1122146.4.peg.787"/>
<feature type="region of interest" description="Disordered" evidence="5">
    <location>
        <begin position="619"/>
        <end position="656"/>
    </location>
</feature>
<dbReference type="InterPro" id="IPR019931">
    <property type="entry name" value="LPXTG_anchor"/>
</dbReference>
<protein>
    <recommendedName>
        <fullName evidence="8">Gram-positive cocci surface proteins LPxTG domain-containing protein</fullName>
    </recommendedName>
</protein>
<feature type="transmembrane region" description="Helical" evidence="6">
    <location>
        <begin position="659"/>
        <end position="679"/>
    </location>
</feature>
<comment type="caution">
    <text evidence="9">The sequence shown here is derived from an EMBL/GenBank/DDBJ whole genome shotgun (WGS) entry which is preliminary data.</text>
</comment>
<feature type="compositionally biased region" description="Polar residues" evidence="5">
    <location>
        <begin position="52"/>
        <end position="65"/>
    </location>
</feature>
<evidence type="ECO:0000313" key="9">
    <source>
        <dbReference type="EMBL" id="KRN88789.1"/>
    </source>
</evidence>
<reference evidence="9 10" key="1">
    <citation type="journal article" date="2015" name="Genome Announc.">
        <title>Expanding the biotechnology potential of lactobacilli through comparative genomics of 213 strains and associated genera.</title>
        <authorList>
            <person name="Sun Z."/>
            <person name="Harris H.M."/>
            <person name="McCann A."/>
            <person name="Guo C."/>
            <person name="Argimon S."/>
            <person name="Zhang W."/>
            <person name="Yang X."/>
            <person name="Jeffery I.B."/>
            <person name="Cooney J.C."/>
            <person name="Kagawa T.F."/>
            <person name="Liu W."/>
            <person name="Song Y."/>
            <person name="Salvetti E."/>
            <person name="Wrobel A."/>
            <person name="Rasinkangas P."/>
            <person name="Parkhill J."/>
            <person name="Rea M.C."/>
            <person name="O'Sullivan O."/>
            <person name="Ritari J."/>
            <person name="Douillard F.P."/>
            <person name="Paul Ross R."/>
            <person name="Yang R."/>
            <person name="Briner A.E."/>
            <person name="Felis G.E."/>
            <person name="de Vos W.M."/>
            <person name="Barrangou R."/>
            <person name="Klaenhammer T.R."/>
            <person name="Caufield P.W."/>
            <person name="Cui Y."/>
            <person name="Zhang H."/>
            <person name="O'Toole P.W."/>
        </authorList>
    </citation>
    <scope>NUCLEOTIDE SEQUENCE [LARGE SCALE GENOMIC DNA]</scope>
    <source>
        <strain evidence="9 10">DSM 22408</strain>
    </source>
</reference>
<dbReference type="RefSeq" id="WP_035463619.1">
    <property type="nucleotide sequence ID" value="NZ_JQBZ01000025.1"/>
</dbReference>
<dbReference type="AlphaFoldDB" id="A0A0R2KMV1"/>
<dbReference type="STRING" id="1122146.IV53_GL000757"/>
<feature type="compositionally biased region" description="Basic and acidic residues" evidence="5">
    <location>
        <begin position="619"/>
        <end position="632"/>
    </location>
</feature>
<name>A0A0R2KMV1_9LACO</name>
<evidence type="ECO:0000256" key="4">
    <source>
        <dbReference type="ARBA" id="ARBA00023088"/>
    </source>
</evidence>
<evidence type="ECO:0000256" key="5">
    <source>
        <dbReference type="SAM" id="MobiDB-lite"/>
    </source>
</evidence>
<keyword evidence="10" id="KW-1185">Reference proteome</keyword>
<dbReference type="Proteomes" id="UP000051500">
    <property type="component" value="Unassembled WGS sequence"/>
</dbReference>
<evidence type="ECO:0000313" key="10">
    <source>
        <dbReference type="Proteomes" id="UP000051500"/>
    </source>
</evidence>
<evidence type="ECO:0000256" key="7">
    <source>
        <dbReference type="SAM" id="SignalP"/>
    </source>
</evidence>
<evidence type="ECO:0000256" key="2">
    <source>
        <dbReference type="ARBA" id="ARBA00022525"/>
    </source>
</evidence>
<keyword evidence="6" id="KW-1133">Transmembrane helix</keyword>
<keyword evidence="6" id="KW-0812">Transmembrane</keyword>
<keyword evidence="6" id="KW-0472">Membrane</keyword>
<dbReference type="eggNOG" id="ENOG502Z8T3">
    <property type="taxonomic scope" value="Bacteria"/>
</dbReference>
<proteinExistence type="predicted"/>
<feature type="domain" description="Gram-positive cocci surface proteins LPxTG" evidence="8">
    <location>
        <begin position="649"/>
        <end position="684"/>
    </location>
</feature>
<evidence type="ECO:0000256" key="1">
    <source>
        <dbReference type="ARBA" id="ARBA00022512"/>
    </source>
</evidence>